<keyword evidence="2" id="KW-0540">Nuclease</keyword>
<dbReference type="RefSeq" id="WP_330506713.1">
    <property type="nucleotide sequence ID" value="NZ_JAZDUE010000018.1"/>
</dbReference>
<feature type="domain" description="Endonuclease/exonuclease/phosphatase" evidence="1">
    <location>
        <begin position="123"/>
        <end position="286"/>
    </location>
</feature>
<reference evidence="2 3" key="1">
    <citation type="submission" date="2024-01" db="EMBL/GenBank/DDBJ databases">
        <title>Draft genome sequence of Gordonia sp. PKS22-38.</title>
        <authorList>
            <person name="Suphannarot A."/>
            <person name="Mingma R."/>
        </authorList>
    </citation>
    <scope>NUCLEOTIDE SEQUENCE [LARGE SCALE GENOMIC DNA]</scope>
    <source>
        <strain evidence="2 3">PKS22-38</strain>
    </source>
</reference>
<comment type="caution">
    <text evidence="2">The sequence shown here is derived from an EMBL/GenBank/DDBJ whole genome shotgun (WGS) entry which is preliminary data.</text>
</comment>
<name>A0ABU7MY91_9ACTN</name>
<gene>
    <name evidence="2" type="ORF">V1Y59_19530</name>
</gene>
<dbReference type="PANTHER" id="PTHR42834">
    <property type="entry name" value="ENDONUCLEASE/EXONUCLEASE/PHOSPHATASE FAMILY PROTEIN (AFU_ORTHOLOGUE AFUA_3G09210)"/>
    <property type="match status" value="1"/>
</dbReference>
<dbReference type="PANTHER" id="PTHR42834:SF1">
    <property type="entry name" value="ENDONUCLEASE_EXONUCLEASE_PHOSPHATASE FAMILY PROTEIN (AFU_ORTHOLOGUE AFUA_3G09210)"/>
    <property type="match status" value="1"/>
</dbReference>
<dbReference type="Gene3D" id="3.60.10.10">
    <property type="entry name" value="Endonuclease/exonuclease/phosphatase"/>
    <property type="match status" value="1"/>
</dbReference>
<evidence type="ECO:0000313" key="3">
    <source>
        <dbReference type="Proteomes" id="UP001335729"/>
    </source>
</evidence>
<dbReference type="Proteomes" id="UP001335729">
    <property type="component" value="Unassembled WGS sequence"/>
</dbReference>
<keyword evidence="3" id="KW-1185">Reference proteome</keyword>
<organism evidence="2 3">
    <name type="scientific">Gordonia prachuapensis</name>
    <dbReference type="NCBI Taxonomy" id="3115651"/>
    <lineage>
        <taxon>Bacteria</taxon>
        <taxon>Bacillati</taxon>
        <taxon>Actinomycetota</taxon>
        <taxon>Actinomycetes</taxon>
        <taxon>Mycobacteriales</taxon>
        <taxon>Gordoniaceae</taxon>
        <taxon>Gordonia</taxon>
    </lineage>
</organism>
<dbReference type="Pfam" id="PF19580">
    <property type="entry name" value="Exo_endo_phos_3"/>
    <property type="match status" value="1"/>
</dbReference>
<keyword evidence="2" id="KW-0378">Hydrolase</keyword>
<dbReference type="GO" id="GO:0004519">
    <property type="term" value="F:endonuclease activity"/>
    <property type="evidence" value="ECO:0007669"/>
    <property type="project" value="UniProtKB-KW"/>
</dbReference>
<proteinExistence type="predicted"/>
<keyword evidence="2" id="KW-0255">Endonuclease</keyword>
<evidence type="ECO:0000313" key="2">
    <source>
        <dbReference type="EMBL" id="MEE4025285.1"/>
    </source>
</evidence>
<accession>A0ABU7MY91</accession>
<dbReference type="InterPro" id="IPR036691">
    <property type="entry name" value="Endo/exonu/phosph_ase_sf"/>
</dbReference>
<dbReference type="InterPro" id="IPR005135">
    <property type="entry name" value="Endo/exonuclease/phosphatase"/>
</dbReference>
<dbReference type="EMBL" id="JAZDUE010000018">
    <property type="protein sequence ID" value="MEE4025285.1"/>
    <property type="molecule type" value="Genomic_DNA"/>
</dbReference>
<dbReference type="SUPFAM" id="SSF56219">
    <property type="entry name" value="DNase I-like"/>
    <property type="match status" value="1"/>
</dbReference>
<sequence>MRIATYNVENLFARAKAMKSPLGGSTADTLAAHAEINTLFNRPTYDDATKTRMLELLEQLGLLKSDTADLVILRKVRGKLLTRRRNGSVEIVASGRADWIGFVELRTEAVDDLAMQHTAMVIRDIDADVLGVIEAESRPTLQKFSAAVLDAVPGGQPYERSMVVEGNDDRGIDVGLLWRPTYQLQRIHTHVFDADDKGVIFSRDCCEYHLAAPGKPPLVVLVNHFKSKGYSSPGDRLGNTKRSRQSTQVAKIYRSLVDQGFDHVAVVGDLNDLPDSEPLKPLIAETDLKDISEHRAFDWQGREGTYGSTNDKIDYLLLSPALFERAAGGGVFRKGVWRGPRTRNPWEIYDSLTADVHQASDHAAVWAELDI</sequence>
<protein>
    <submittedName>
        <fullName evidence="2">Endonuclease/exonuclease/phosphatase family protein</fullName>
    </submittedName>
</protein>
<evidence type="ECO:0000259" key="1">
    <source>
        <dbReference type="Pfam" id="PF19580"/>
    </source>
</evidence>